<evidence type="ECO:0000313" key="2">
    <source>
        <dbReference type="EMBL" id="NYE14775.1"/>
    </source>
</evidence>
<dbReference type="AlphaFoldDB" id="A0A7Y9GE09"/>
<reference evidence="2 3" key="1">
    <citation type="submission" date="2020-07" db="EMBL/GenBank/DDBJ databases">
        <title>Sequencing the genomes of 1000 actinobacteria strains.</title>
        <authorList>
            <person name="Klenk H.-P."/>
        </authorList>
    </citation>
    <scope>NUCLEOTIDE SEQUENCE [LARGE SCALE GENOMIC DNA]</scope>
    <source>
        <strain evidence="2 3">DSM 43461</strain>
    </source>
</reference>
<evidence type="ECO:0000313" key="3">
    <source>
        <dbReference type="Proteomes" id="UP000591272"/>
    </source>
</evidence>
<name>A0A7Y9GE09_9ACTN</name>
<dbReference type="EMBL" id="JACCBT010000001">
    <property type="protein sequence ID" value="NYE14775.1"/>
    <property type="molecule type" value="Genomic_DNA"/>
</dbReference>
<sequence>MTDRVRTFAGYRKYHGYGMISRSFAYEQALLREVERLVHNIRREVEDVFYLRFEEFWDVVLHPRHPRGLHRASRGVGPVTSRRPPT</sequence>
<comment type="caution">
    <text evidence="2">The sequence shown here is derived from an EMBL/GenBank/DDBJ whole genome shotgun (WGS) entry which is preliminary data.</text>
</comment>
<protein>
    <submittedName>
        <fullName evidence="2">Uncharacterized protein</fullName>
    </submittedName>
</protein>
<keyword evidence="3" id="KW-1185">Reference proteome</keyword>
<dbReference type="RefSeq" id="WP_179835596.1">
    <property type="nucleotide sequence ID" value="NZ_BMRD01000010.1"/>
</dbReference>
<evidence type="ECO:0000256" key="1">
    <source>
        <dbReference type="SAM" id="MobiDB-lite"/>
    </source>
</evidence>
<feature type="region of interest" description="Disordered" evidence="1">
    <location>
        <begin position="67"/>
        <end position="86"/>
    </location>
</feature>
<proteinExistence type="predicted"/>
<accession>A0A7Y9GE09</accession>
<dbReference type="Proteomes" id="UP000591272">
    <property type="component" value="Unassembled WGS sequence"/>
</dbReference>
<gene>
    <name evidence="2" type="ORF">BJ999_005071</name>
</gene>
<organism evidence="2 3">
    <name type="scientific">Actinomadura citrea</name>
    <dbReference type="NCBI Taxonomy" id="46158"/>
    <lineage>
        <taxon>Bacteria</taxon>
        <taxon>Bacillati</taxon>
        <taxon>Actinomycetota</taxon>
        <taxon>Actinomycetes</taxon>
        <taxon>Streptosporangiales</taxon>
        <taxon>Thermomonosporaceae</taxon>
        <taxon>Actinomadura</taxon>
    </lineage>
</organism>